<proteinExistence type="predicted"/>
<gene>
    <name evidence="2" type="ORF">GS398_07255</name>
</gene>
<accession>A0A7K1XVT8</accession>
<organism evidence="2 3">
    <name type="scientific">Hufsiella ginkgonis</name>
    <dbReference type="NCBI Taxonomy" id="2695274"/>
    <lineage>
        <taxon>Bacteria</taxon>
        <taxon>Pseudomonadati</taxon>
        <taxon>Bacteroidota</taxon>
        <taxon>Sphingobacteriia</taxon>
        <taxon>Sphingobacteriales</taxon>
        <taxon>Sphingobacteriaceae</taxon>
        <taxon>Hufsiella</taxon>
    </lineage>
</organism>
<keyword evidence="3" id="KW-1185">Reference proteome</keyword>
<dbReference type="RefSeq" id="WP_160906111.1">
    <property type="nucleotide sequence ID" value="NZ_WVHS01000002.1"/>
</dbReference>
<dbReference type="EMBL" id="WVHS01000002">
    <property type="protein sequence ID" value="MXV15091.1"/>
    <property type="molecule type" value="Genomic_DNA"/>
</dbReference>
<name>A0A7K1XVT8_9SPHI</name>
<sequence>MRNIIIVIGLLLGLGACGSGDKARENQDTTTNLEQTGNDNRNMADTLGTNAASADSAATDTINQKK</sequence>
<reference evidence="2 3" key="1">
    <citation type="submission" date="2019-11" db="EMBL/GenBank/DDBJ databases">
        <title>Pedobacter sp. HMF7056 Genome sequencing and assembly.</title>
        <authorList>
            <person name="Kang H."/>
            <person name="Kim H."/>
            <person name="Joh K."/>
        </authorList>
    </citation>
    <scope>NUCLEOTIDE SEQUENCE [LARGE SCALE GENOMIC DNA]</scope>
    <source>
        <strain evidence="2 3">HMF7056</strain>
    </source>
</reference>
<dbReference type="AlphaFoldDB" id="A0A7K1XVT8"/>
<evidence type="ECO:0000313" key="3">
    <source>
        <dbReference type="Proteomes" id="UP000451233"/>
    </source>
</evidence>
<comment type="caution">
    <text evidence="2">The sequence shown here is derived from an EMBL/GenBank/DDBJ whole genome shotgun (WGS) entry which is preliminary data.</text>
</comment>
<evidence type="ECO:0000256" key="1">
    <source>
        <dbReference type="SAM" id="MobiDB-lite"/>
    </source>
</evidence>
<evidence type="ECO:0000313" key="2">
    <source>
        <dbReference type="EMBL" id="MXV15091.1"/>
    </source>
</evidence>
<dbReference type="Proteomes" id="UP000451233">
    <property type="component" value="Unassembled WGS sequence"/>
</dbReference>
<feature type="compositionally biased region" description="Low complexity" evidence="1">
    <location>
        <begin position="51"/>
        <end position="66"/>
    </location>
</feature>
<dbReference type="PROSITE" id="PS51257">
    <property type="entry name" value="PROKAR_LIPOPROTEIN"/>
    <property type="match status" value="1"/>
</dbReference>
<protein>
    <submittedName>
        <fullName evidence="2">Uncharacterized protein</fullName>
    </submittedName>
</protein>
<feature type="region of interest" description="Disordered" evidence="1">
    <location>
        <begin position="19"/>
        <end position="66"/>
    </location>
</feature>
<feature type="compositionally biased region" description="Polar residues" evidence="1">
    <location>
        <begin position="28"/>
        <end position="50"/>
    </location>
</feature>